<accession>A0A9D1MYL8</accession>
<evidence type="ECO:0000313" key="1">
    <source>
        <dbReference type="EMBL" id="HIU91564.1"/>
    </source>
</evidence>
<evidence type="ECO:0000313" key="2">
    <source>
        <dbReference type="Proteomes" id="UP000886748"/>
    </source>
</evidence>
<name>A0A9D1MYL8_9CLOT</name>
<sequence length="54" mass="5301">MNVSAIGNLFGVQQGPEKIDRKPAAETAGSLAFGTAETAGSLANNAGGSFCAMA</sequence>
<dbReference type="Proteomes" id="UP000886748">
    <property type="component" value="Unassembled WGS sequence"/>
</dbReference>
<dbReference type="AlphaFoldDB" id="A0A9D1MYL8"/>
<organism evidence="1 2">
    <name type="scientific">Candidatus Limenecus avicola</name>
    <dbReference type="NCBI Taxonomy" id="2840847"/>
    <lineage>
        <taxon>Bacteria</taxon>
        <taxon>Bacillati</taxon>
        <taxon>Bacillota</taxon>
        <taxon>Clostridia</taxon>
        <taxon>Eubacteriales</taxon>
        <taxon>Clostridiaceae</taxon>
        <taxon>Clostridiaceae incertae sedis</taxon>
        <taxon>Candidatus Limenecus</taxon>
    </lineage>
</organism>
<dbReference type="EMBL" id="DVOD01000004">
    <property type="protein sequence ID" value="HIU91564.1"/>
    <property type="molecule type" value="Genomic_DNA"/>
</dbReference>
<proteinExistence type="predicted"/>
<protein>
    <submittedName>
        <fullName evidence="1">Uncharacterized protein</fullName>
    </submittedName>
</protein>
<reference evidence="1" key="2">
    <citation type="journal article" date="2021" name="PeerJ">
        <title>Extensive microbial diversity within the chicken gut microbiome revealed by metagenomics and culture.</title>
        <authorList>
            <person name="Gilroy R."/>
            <person name="Ravi A."/>
            <person name="Getino M."/>
            <person name="Pursley I."/>
            <person name="Horton D.L."/>
            <person name="Alikhan N.F."/>
            <person name="Baker D."/>
            <person name="Gharbi K."/>
            <person name="Hall N."/>
            <person name="Watson M."/>
            <person name="Adriaenssens E.M."/>
            <person name="Foster-Nyarko E."/>
            <person name="Jarju S."/>
            <person name="Secka A."/>
            <person name="Antonio M."/>
            <person name="Oren A."/>
            <person name="Chaudhuri R.R."/>
            <person name="La Ragione R."/>
            <person name="Hildebrand F."/>
            <person name="Pallen M.J."/>
        </authorList>
    </citation>
    <scope>NUCLEOTIDE SEQUENCE</scope>
    <source>
        <strain evidence="1">CHK154-7741</strain>
    </source>
</reference>
<reference evidence="1" key="1">
    <citation type="submission" date="2020-10" db="EMBL/GenBank/DDBJ databases">
        <authorList>
            <person name="Gilroy R."/>
        </authorList>
    </citation>
    <scope>NUCLEOTIDE SEQUENCE</scope>
    <source>
        <strain evidence="1">CHK154-7741</strain>
    </source>
</reference>
<comment type="caution">
    <text evidence="1">The sequence shown here is derived from an EMBL/GenBank/DDBJ whole genome shotgun (WGS) entry which is preliminary data.</text>
</comment>
<gene>
    <name evidence="1" type="ORF">IAD26_00370</name>
</gene>